<dbReference type="Proteomes" id="UP000595894">
    <property type="component" value="Chromosome"/>
</dbReference>
<protein>
    <submittedName>
        <fullName evidence="6">2-dehydro-3-deoxy-6-phosphogalactonate aldolase</fullName>
    </submittedName>
</protein>
<dbReference type="SUPFAM" id="SSF51569">
    <property type="entry name" value="Aldolase"/>
    <property type="match status" value="1"/>
</dbReference>
<evidence type="ECO:0000256" key="3">
    <source>
        <dbReference type="ARBA" id="ARBA00011233"/>
    </source>
</evidence>
<reference evidence="7" key="1">
    <citation type="submission" date="2020-09" db="EMBL/GenBank/DDBJ databases">
        <title>Sphingomonas sp., a new species isolated from pork steak.</title>
        <authorList>
            <person name="Heidler von Heilborn D."/>
        </authorList>
    </citation>
    <scope>NUCLEOTIDE SEQUENCE [LARGE SCALE GENOMIC DNA]</scope>
</reference>
<organism evidence="6 7">
    <name type="scientific">Sphingomonas aliaeris</name>
    <dbReference type="NCBI Taxonomy" id="2759526"/>
    <lineage>
        <taxon>Bacteria</taxon>
        <taxon>Pseudomonadati</taxon>
        <taxon>Pseudomonadota</taxon>
        <taxon>Alphaproteobacteria</taxon>
        <taxon>Sphingomonadales</taxon>
        <taxon>Sphingomonadaceae</taxon>
        <taxon>Sphingomonas</taxon>
    </lineage>
</organism>
<dbReference type="PANTHER" id="PTHR30246">
    <property type="entry name" value="2-KETO-3-DEOXY-6-PHOSPHOGLUCONATE ALDOLASE"/>
    <property type="match status" value="1"/>
</dbReference>
<evidence type="ECO:0000256" key="4">
    <source>
        <dbReference type="ARBA" id="ARBA00023239"/>
    </source>
</evidence>
<keyword evidence="5" id="KW-0119">Carbohydrate metabolism</keyword>
<evidence type="ECO:0000256" key="1">
    <source>
        <dbReference type="ARBA" id="ARBA00004761"/>
    </source>
</evidence>
<evidence type="ECO:0000313" key="7">
    <source>
        <dbReference type="Proteomes" id="UP000595894"/>
    </source>
</evidence>
<dbReference type="PANTHER" id="PTHR30246:SF1">
    <property type="entry name" value="2-DEHYDRO-3-DEOXY-6-PHOSPHOGALACTONATE ALDOLASE-RELATED"/>
    <property type="match status" value="1"/>
</dbReference>
<comment type="similarity">
    <text evidence="2">Belongs to the KHG/KDPG aldolase family.</text>
</comment>
<dbReference type="InterPro" id="IPR000887">
    <property type="entry name" value="Aldlse_KDPG_KHG"/>
</dbReference>
<dbReference type="EMBL" id="CP061035">
    <property type="protein sequence ID" value="QQV76662.1"/>
    <property type="molecule type" value="Genomic_DNA"/>
</dbReference>
<dbReference type="Gene3D" id="3.20.20.70">
    <property type="entry name" value="Aldolase class I"/>
    <property type="match status" value="1"/>
</dbReference>
<comment type="subunit">
    <text evidence="3">Homotrimer.</text>
</comment>
<evidence type="ECO:0000313" key="6">
    <source>
        <dbReference type="EMBL" id="QQV76662.1"/>
    </source>
</evidence>
<evidence type="ECO:0000256" key="5">
    <source>
        <dbReference type="ARBA" id="ARBA00023277"/>
    </source>
</evidence>
<comment type="pathway">
    <text evidence="1">Carbohydrate acid metabolism.</text>
</comment>
<name>A0A974S3L5_9SPHN</name>
<keyword evidence="7" id="KW-1185">Reference proteome</keyword>
<dbReference type="AlphaFoldDB" id="A0A974S3L5"/>
<dbReference type="Pfam" id="PF01081">
    <property type="entry name" value="Aldolase"/>
    <property type="match status" value="1"/>
</dbReference>
<evidence type="ECO:0000256" key="2">
    <source>
        <dbReference type="ARBA" id="ARBA00006906"/>
    </source>
</evidence>
<dbReference type="GO" id="GO:0016829">
    <property type="term" value="F:lyase activity"/>
    <property type="evidence" value="ECO:0007669"/>
    <property type="project" value="UniProtKB-KW"/>
</dbReference>
<dbReference type="RefSeq" id="WP_202092231.1">
    <property type="nucleotide sequence ID" value="NZ_CP061035.1"/>
</dbReference>
<dbReference type="CDD" id="cd00452">
    <property type="entry name" value="KDPG_aldolase"/>
    <property type="match status" value="1"/>
</dbReference>
<accession>A0A974S3L5</accession>
<gene>
    <name evidence="6" type="ORF">H5J25_14675</name>
</gene>
<sequence>MTIPQDFGRAFARFPLVAILRGIKPDEVEAVGDVLVEAGFTLIEVPLNSPDPLMSIERLAKRLNGVAVVGAGTVLTTDNVAAVAAAGGRMIVSPNCNTDVIAASVAAGLASLPGCFTATEAFAALQAGAHALKFFPAEAMSPAVVKALSAVLPSAVPKLVVGGVAPDTMQPWVAAGAVGFGLGSALYRAGDTAEHVASNARAFAAAVEALGLTGRG</sequence>
<keyword evidence="4" id="KW-0456">Lyase</keyword>
<proteinExistence type="inferred from homology"/>
<dbReference type="NCBIfam" id="NF006600">
    <property type="entry name" value="PRK09140.1"/>
    <property type="match status" value="1"/>
</dbReference>
<dbReference type="InterPro" id="IPR013785">
    <property type="entry name" value="Aldolase_TIM"/>
</dbReference>
<dbReference type="KEGG" id="sari:H5J25_14675"/>